<proteinExistence type="predicted"/>
<accession>A0A9P4SK87</accession>
<evidence type="ECO:0000313" key="4">
    <source>
        <dbReference type="Proteomes" id="UP000799429"/>
    </source>
</evidence>
<dbReference type="EMBL" id="MU006089">
    <property type="protein sequence ID" value="KAF2843799.1"/>
    <property type="molecule type" value="Genomic_DNA"/>
</dbReference>
<feature type="domain" description="Spt20-like SEP" evidence="2">
    <location>
        <begin position="15"/>
        <end position="289"/>
    </location>
</feature>
<dbReference type="PANTHER" id="PTHR13526:SF8">
    <property type="entry name" value="TRANSCRIPTION FACTOR SPT20 HOMOLOG"/>
    <property type="match status" value="1"/>
</dbReference>
<feature type="compositionally biased region" description="Polar residues" evidence="1">
    <location>
        <begin position="137"/>
        <end position="150"/>
    </location>
</feature>
<dbReference type="GO" id="GO:0000124">
    <property type="term" value="C:SAGA complex"/>
    <property type="evidence" value="ECO:0007669"/>
    <property type="project" value="InterPro"/>
</dbReference>
<dbReference type="GO" id="GO:0006357">
    <property type="term" value="P:regulation of transcription by RNA polymerase II"/>
    <property type="evidence" value="ECO:0007669"/>
    <property type="project" value="TreeGrafter"/>
</dbReference>
<dbReference type="OrthoDB" id="1932706at2759"/>
<dbReference type="AlphaFoldDB" id="A0A9P4SK87"/>
<protein>
    <recommendedName>
        <fullName evidence="2">Spt20-like SEP domain-containing protein</fullName>
    </recommendedName>
</protein>
<feature type="region of interest" description="Disordered" evidence="1">
    <location>
        <begin position="340"/>
        <end position="360"/>
    </location>
</feature>
<dbReference type="Pfam" id="PF12090">
    <property type="entry name" value="Spt20_SEP"/>
    <property type="match status" value="1"/>
</dbReference>
<keyword evidence="4" id="KW-1185">Reference proteome</keyword>
<organism evidence="3 4">
    <name type="scientific">Patellaria atrata CBS 101060</name>
    <dbReference type="NCBI Taxonomy" id="1346257"/>
    <lineage>
        <taxon>Eukaryota</taxon>
        <taxon>Fungi</taxon>
        <taxon>Dikarya</taxon>
        <taxon>Ascomycota</taxon>
        <taxon>Pezizomycotina</taxon>
        <taxon>Dothideomycetes</taxon>
        <taxon>Dothideomycetes incertae sedis</taxon>
        <taxon>Patellariales</taxon>
        <taxon>Patellariaceae</taxon>
        <taxon>Patellaria</taxon>
    </lineage>
</organism>
<feature type="compositionally biased region" description="Polar residues" evidence="1">
    <location>
        <begin position="234"/>
        <end position="243"/>
    </location>
</feature>
<feature type="non-terminal residue" evidence="3">
    <location>
        <position position="360"/>
    </location>
</feature>
<sequence length="360" mass="39085">PLVKDTGFILQKFKGKPPSLIIHLHPTHFRLEQQDGSFGYNSPMRALLEHVRAQTVPHDMLEELFQAGVPFYDGCLIVQVHDHKSAPTPAQDGSSTADGQSKFKSYSIHKYNSFITPSPHPDAQKPKLQNATDATANKENAPAQENTLADKNTAKTSDKENMPAPGQPASQTHKKAPTGPRITTTVLFSTPQSQYAEIMILANTLVPERPSKRQMSRDGATPTMPHPPTPLASVPSTPLTNKSHPNKKQKMYLDDSNVQEFESQVIMSTAAPLYLEPVSSFEEQVAIMEALAHPLHQNKPPAPKTRKRTTAELAADEAQAAEEERFMLFCDERLAPSAAGAAGVGASSVEGQGGAASFEP</sequence>
<feature type="non-terminal residue" evidence="3">
    <location>
        <position position="1"/>
    </location>
</feature>
<evidence type="ECO:0000256" key="1">
    <source>
        <dbReference type="SAM" id="MobiDB-lite"/>
    </source>
</evidence>
<dbReference type="InterPro" id="IPR021950">
    <property type="entry name" value="Spt20"/>
</dbReference>
<comment type="caution">
    <text evidence="3">The sequence shown here is derived from an EMBL/GenBank/DDBJ whole genome shotgun (WGS) entry which is preliminary data.</text>
</comment>
<evidence type="ECO:0000313" key="3">
    <source>
        <dbReference type="EMBL" id="KAF2843799.1"/>
    </source>
</evidence>
<reference evidence="3" key="1">
    <citation type="journal article" date="2020" name="Stud. Mycol.">
        <title>101 Dothideomycetes genomes: a test case for predicting lifestyles and emergence of pathogens.</title>
        <authorList>
            <person name="Haridas S."/>
            <person name="Albert R."/>
            <person name="Binder M."/>
            <person name="Bloem J."/>
            <person name="Labutti K."/>
            <person name="Salamov A."/>
            <person name="Andreopoulos B."/>
            <person name="Baker S."/>
            <person name="Barry K."/>
            <person name="Bills G."/>
            <person name="Bluhm B."/>
            <person name="Cannon C."/>
            <person name="Castanera R."/>
            <person name="Culley D."/>
            <person name="Daum C."/>
            <person name="Ezra D."/>
            <person name="Gonzalez J."/>
            <person name="Henrissat B."/>
            <person name="Kuo A."/>
            <person name="Liang C."/>
            <person name="Lipzen A."/>
            <person name="Lutzoni F."/>
            <person name="Magnuson J."/>
            <person name="Mondo S."/>
            <person name="Nolan M."/>
            <person name="Ohm R."/>
            <person name="Pangilinan J."/>
            <person name="Park H.-J."/>
            <person name="Ramirez L."/>
            <person name="Alfaro M."/>
            <person name="Sun H."/>
            <person name="Tritt A."/>
            <person name="Yoshinaga Y."/>
            <person name="Zwiers L.-H."/>
            <person name="Turgeon B."/>
            <person name="Goodwin S."/>
            <person name="Spatafora J."/>
            <person name="Crous P."/>
            <person name="Grigoriev I."/>
        </authorList>
    </citation>
    <scope>NUCLEOTIDE SEQUENCE</scope>
    <source>
        <strain evidence="3">CBS 101060</strain>
    </source>
</reference>
<name>A0A9P4SK87_9PEZI</name>
<feature type="region of interest" description="Disordered" evidence="1">
    <location>
        <begin position="137"/>
        <end position="181"/>
    </location>
</feature>
<dbReference type="Proteomes" id="UP000799429">
    <property type="component" value="Unassembled WGS sequence"/>
</dbReference>
<dbReference type="PANTHER" id="PTHR13526">
    <property type="entry name" value="TRANSCRIPTION FACTOR SPT20 HOMOLOG"/>
    <property type="match status" value="1"/>
</dbReference>
<dbReference type="InterPro" id="IPR046468">
    <property type="entry name" value="Spt20-like_SEP"/>
</dbReference>
<evidence type="ECO:0000259" key="2">
    <source>
        <dbReference type="Pfam" id="PF12090"/>
    </source>
</evidence>
<feature type="compositionally biased region" description="Basic and acidic residues" evidence="1">
    <location>
        <begin position="152"/>
        <end position="161"/>
    </location>
</feature>
<feature type="region of interest" description="Disordered" evidence="1">
    <location>
        <begin position="208"/>
        <end position="248"/>
    </location>
</feature>
<dbReference type="GO" id="GO:0003712">
    <property type="term" value="F:transcription coregulator activity"/>
    <property type="evidence" value="ECO:0007669"/>
    <property type="project" value="InterPro"/>
</dbReference>
<gene>
    <name evidence="3" type="ORF">M501DRAFT_908060</name>
</gene>